<sequence>MPYLTVSPRKIFFRHWKASAPKAHALLLHGYGEHSGHYHRFANALVARGIEVLAPDAIGHGQSDGERGNPEALAHLVENAKLCLEELRDEAPNRPCFVIGHSMGAITALALTLDHAEQVTKLVLSGMPLDGISPAQQASLPEAIMSKDPFYLDELEHDPLGFDALAEFPHAMRVLDPSHGLSERLSELNVPVLLVAGDHDFLCPAEVISRCEARLPSATSKVFPDAYHDLLNDTSHVEVAAEIADWVLDD</sequence>
<dbReference type="EMBL" id="NTHN02000028">
    <property type="protein sequence ID" value="MCT4371603.1"/>
    <property type="molecule type" value="Genomic_DNA"/>
</dbReference>
<evidence type="ECO:0000313" key="4">
    <source>
        <dbReference type="Proteomes" id="UP000217448"/>
    </source>
</evidence>
<name>A0A2A3JY17_9RHOB</name>
<organism evidence="3">
    <name type="scientific">Alloyangia mangrovi</name>
    <dbReference type="NCBI Taxonomy" id="1779329"/>
    <lineage>
        <taxon>Bacteria</taxon>
        <taxon>Pseudomonadati</taxon>
        <taxon>Pseudomonadota</taxon>
        <taxon>Alphaproteobacteria</taxon>
        <taxon>Rhodobacterales</taxon>
        <taxon>Roseobacteraceae</taxon>
        <taxon>Alloyangia</taxon>
    </lineage>
</organism>
<dbReference type="Gene3D" id="3.40.50.1820">
    <property type="entry name" value="alpha/beta hydrolase"/>
    <property type="match status" value="1"/>
</dbReference>
<evidence type="ECO:0000313" key="2">
    <source>
        <dbReference type="EMBL" id="MCT4371603.1"/>
    </source>
</evidence>
<reference evidence="2" key="3">
    <citation type="submission" date="2024-05" db="EMBL/GenBank/DDBJ databases">
        <title>Yangia mangrovi SAOS 153D genome.</title>
        <authorList>
            <person name="Verma A."/>
            <person name="Pal Y."/>
            <person name="Sundharam S."/>
            <person name="Bisht B."/>
            <person name="Srinivasan K."/>
        </authorList>
    </citation>
    <scope>NUCLEOTIDE SEQUENCE</scope>
    <source>
        <strain evidence="2">SAOS 153D</strain>
    </source>
</reference>
<dbReference type="EMBL" id="NTHN01000076">
    <property type="protein sequence ID" value="PBD20096.1"/>
    <property type="molecule type" value="Genomic_DNA"/>
</dbReference>
<evidence type="ECO:0000313" key="3">
    <source>
        <dbReference type="EMBL" id="PBD20096.1"/>
    </source>
</evidence>
<protein>
    <submittedName>
        <fullName evidence="2">Alpha/beta fold hydrolase</fullName>
    </submittedName>
</protein>
<feature type="domain" description="Serine aminopeptidase S33" evidence="1">
    <location>
        <begin position="141"/>
        <end position="234"/>
    </location>
</feature>
<dbReference type="PANTHER" id="PTHR11614">
    <property type="entry name" value="PHOSPHOLIPASE-RELATED"/>
    <property type="match status" value="1"/>
</dbReference>
<dbReference type="RefSeq" id="WP_095881434.1">
    <property type="nucleotide sequence ID" value="NZ_NTHN02000028.1"/>
</dbReference>
<feature type="domain" description="Serine aminopeptidase S33" evidence="1">
    <location>
        <begin position="20"/>
        <end position="126"/>
    </location>
</feature>
<dbReference type="InterPro" id="IPR051044">
    <property type="entry name" value="MAG_DAG_Lipase"/>
</dbReference>
<dbReference type="GO" id="GO:0016787">
    <property type="term" value="F:hydrolase activity"/>
    <property type="evidence" value="ECO:0007669"/>
    <property type="project" value="UniProtKB-KW"/>
</dbReference>
<dbReference type="PRINTS" id="PR00111">
    <property type="entry name" value="ABHYDROLASE"/>
</dbReference>
<dbReference type="InterPro" id="IPR029058">
    <property type="entry name" value="AB_hydrolase_fold"/>
</dbReference>
<dbReference type="InterPro" id="IPR022742">
    <property type="entry name" value="Hydrolase_4"/>
</dbReference>
<dbReference type="OrthoDB" id="9804723at2"/>
<dbReference type="SUPFAM" id="SSF53474">
    <property type="entry name" value="alpha/beta-Hydrolases"/>
    <property type="match status" value="1"/>
</dbReference>
<reference evidence="3" key="1">
    <citation type="submission" date="2017-09" db="EMBL/GenBank/DDBJ databases">
        <title>Yangia sp. SAOS 153D whole genome sequencing.</title>
        <authorList>
            <person name="Verma A."/>
            <person name="Krishnamurthi S."/>
        </authorList>
    </citation>
    <scope>NUCLEOTIDE SEQUENCE [LARGE SCALE GENOMIC DNA]</scope>
    <source>
        <strain evidence="3">SAOS 153D</strain>
    </source>
</reference>
<dbReference type="Pfam" id="PF12146">
    <property type="entry name" value="Hydrolase_4"/>
    <property type="match status" value="2"/>
</dbReference>
<reference evidence="4" key="2">
    <citation type="submission" date="2023-07" db="EMBL/GenBank/DDBJ databases">
        <title>Yangia mangrovi SAOS 153D genome.</title>
        <authorList>
            <person name="Verma A."/>
            <person name="Pal Y."/>
            <person name="Sundharam S."/>
            <person name="Bisht B."/>
            <person name="Srinivasan K."/>
        </authorList>
    </citation>
    <scope>NUCLEOTIDE SEQUENCE [LARGE SCALE GENOMIC DNA]</scope>
    <source>
        <strain evidence="4">SAOS 153D</strain>
    </source>
</reference>
<comment type="caution">
    <text evidence="3">The sequence shown here is derived from an EMBL/GenBank/DDBJ whole genome shotgun (WGS) entry which is preliminary data.</text>
</comment>
<keyword evidence="4" id="KW-1185">Reference proteome</keyword>
<keyword evidence="2" id="KW-0378">Hydrolase</keyword>
<evidence type="ECO:0000259" key="1">
    <source>
        <dbReference type="Pfam" id="PF12146"/>
    </source>
</evidence>
<proteinExistence type="predicted"/>
<dbReference type="InterPro" id="IPR000073">
    <property type="entry name" value="AB_hydrolase_1"/>
</dbReference>
<dbReference type="Proteomes" id="UP000217448">
    <property type="component" value="Unassembled WGS sequence"/>
</dbReference>
<accession>A0A2A3JY17</accession>
<gene>
    <name evidence="2" type="ORF">CLG85_015265</name>
    <name evidence="3" type="ORF">CLG85_05965</name>
</gene>
<dbReference type="AlphaFoldDB" id="A0A2A3JY17"/>